<evidence type="ECO:0000313" key="3">
    <source>
        <dbReference type="Proteomes" id="UP001438707"/>
    </source>
</evidence>
<reference evidence="2 3" key="1">
    <citation type="journal article" date="2024" name="Nat. Commun.">
        <title>Phylogenomics reveals the evolutionary origins of lichenization in chlorophyte algae.</title>
        <authorList>
            <person name="Puginier C."/>
            <person name="Libourel C."/>
            <person name="Otte J."/>
            <person name="Skaloud P."/>
            <person name="Haon M."/>
            <person name="Grisel S."/>
            <person name="Petersen M."/>
            <person name="Berrin J.G."/>
            <person name="Delaux P.M."/>
            <person name="Dal Grande F."/>
            <person name="Keller J."/>
        </authorList>
    </citation>
    <scope>NUCLEOTIDE SEQUENCE [LARGE SCALE GENOMIC DNA]</scope>
    <source>
        <strain evidence="2 3">SAG 2145</strain>
    </source>
</reference>
<name>A0AAW1Q8Y6_9CHLO</name>
<sequence length="192" mass="19562">MSAANMLSSQQTIAVRSGRGLSAPARPVIQRRSSVTTAAQAQEQRAPAGVAVRILSALAAAQLALMPAAVSAQGIGPLIQPPGSKSIDERTEQKGAAATIEGSDIGGQDAGDVVDKLKNTILPDVKRQLAKVGEGSAGGYNSSIVKELETVQGEIEGLVKSAEQGGDSSNIKSFASGVEQQVNALKALLGYD</sequence>
<feature type="region of interest" description="Disordered" evidence="1">
    <location>
        <begin position="81"/>
        <end position="105"/>
    </location>
</feature>
<gene>
    <name evidence="2" type="ORF">WJX74_002779</name>
</gene>
<keyword evidence="3" id="KW-1185">Reference proteome</keyword>
<protein>
    <submittedName>
        <fullName evidence="2">Uncharacterized protein</fullName>
    </submittedName>
</protein>
<evidence type="ECO:0000313" key="2">
    <source>
        <dbReference type="EMBL" id="KAK9817513.1"/>
    </source>
</evidence>
<comment type="caution">
    <text evidence="2">The sequence shown here is derived from an EMBL/GenBank/DDBJ whole genome shotgun (WGS) entry which is preliminary data.</text>
</comment>
<proteinExistence type="predicted"/>
<dbReference type="AlphaFoldDB" id="A0AAW1Q8Y6"/>
<evidence type="ECO:0000256" key="1">
    <source>
        <dbReference type="SAM" id="MobiDB-lite"/>
    </source>
</evidence>
<organism evidence="2 3">
    <name type="scientific">Apatococcus lobatus</name>
    <dbReference type="NCBI Taxonomy" id="904363"/>
    <lineage>
        <taxon>Eukaryota</taxon>
        <taxon>Viridiplantae</taxon>
        <taxon>Chlorophyta</taxon>
        <taxon>core chlorophytes</taxon>
        <taxon>Trebouxiophyceae</taxon>
        <taxon>Chlorellales</taxon>
        <taxon>Chlorellaceae</taxon>
        <taxon>Apatococcus</taxon>
    </lineage>
</organism>
<accession>A0AAW1Q8Y6</accession>
<dbReference type="Proteomes" id="UP001438707">
    <property type="component" value="Unassembled WGS sequence"/>
</dbReference>
<dbReference type="EMBL" id="JALJOS010000066">
    <property type="protein sequence ID" value="KAK9817513.1"/>
    <property type="molecule type" value="Genomic_DNA"/>
</dbReference>